<accession>A0A9P4WP92</accession>
<name>A0A9P4WP92_9PLEO</name>
<feature type="chain" id="PRO_5040208335" evidence="1">
    <location>
        <begin position="23"/>
        <end position="311"/>
    </location>
</feature>
<proteinExistence type="predicted"/>
<dbReference type="OrthoDB" id="10397342at2759"/>
<reference evidence="2" key="1">
    <citation type="submission" date="2019-04" db="EMBL/GenBank/DDBJ databases">
        <title>Sequencing of skin fungus with MAO and IRED activity.</title>
        <authorList>
            <person name="Marsaioli A.J."/>
            <person name="Bonatto J.M.C."/>
            <person name="Reis Junior O."/>
        </authorList>
    </citation>
    <scope>NUCLEOTIDE SEQUENCE</scope>
    <source>
        <strain evidence="2">28M1</strain>
    </source>
</reference>
<keyword evidence="1" id="KW-0732">Signal</keyword>
<keyword evidence="3" id="KW-1185">Reference proteome</keyword>
<comment type="caution">
    <text evidence="2">The sequence shown here is derived from an EMBL/GenBank/DDBJ whole genome shotgun (WGS) entry which is preliminary data.</text>
</comment>
<sequence length="311" mass="35798">MTERKLTMMWYLSTFLLPDVFATSISSISSSGTETKERDFMNEFFKLLDTGGQQKTFLRNRTQAAGIEYDHFDLQRAMLPWIPVLTDECAAHIEARVGTELTLTMRMDGPNFPYDAWWLIADARAQELTRPQRRYEQLPLFSQTFTWATTVLALVTEVADIAVVNKPHIRSPFDFDVDRMESLRKAFQAIVEHELIPFSFGMHGGGFRSMSKKDVRGEVRRIVQYIAFRMNINRAVHLKVHMLCLDDIQSSFLIGFMKDLRLISQSSETSVYLTIMTREAGHTEWKRWIDNCKLSENMKVSVLSGDASGLN</sequence>
<evidence type="ECO:0000313" key="3">
    <source>
        <dbReference type="Proteomes" id="UP000758155"/>
    </source>
</evidence>
<organism evidence="2 3">
    <name type="scientific">Didymella heteroderae</name>
    <dbReference type="NCBI Taxonomy" id="1769908"/>
    <lineage>
        <taxon>Eukaryota</taxon>
        <taxon>Fungi</taxon>
        <taxon>Dikarya</taxon>
        <taxon>Ascomycota</taxon>
        <taxon>Pezizomycotina</taxon>
        <taxon>Dothideomycetes</taxon>
        <taxon>Pleosporomycetidae</taxon>
        <taxon>Pleosporales</taxon>
        <taxon>Pleosporineae</taxon>
        <taxon>Didymellaceae</taxon>
        <taxon>Didymella</taxon>
    </lineage>
</organism>
<evidence type="ECO:0000256" key="1">
    <source>
        <dbReference type="SAM" id="SignalP"/>
    </source>
</evidence>
<dbReference type="EMBL" id="SWKV01000042">
    <property type="protein sequence ID" value="KAF3037452.1"/>
    <property type="molecule type" value="Genomic_DNA"/>
</dbReference>
<gene>
    <name evidence="2" type="ORF">E8E12_000328</name>
</gene>
<dbReference type="AlphaFoldDB" id="A0A9P4WP92"/>
<dbReference type="Proteomes" id="UP000758155">
    <property type="component" value="Unassembled WGS sequence"/>
</dbReference>
<protein>
    <submittedName>
        <fullName evidence="2">Uncharacterized protein</fullName>
    </submittedName>
</protein>
<feature type="signal peptide" evidence="1">
    <location>
        <begin position="1"/>
        <end position="22"/>
    </location>
</feature>
<evidence type="ECO:0000313" key="2">
    <source>
        <dbReference type="EMBL" id="KAF3037452.1"/>
    </source>
</evidence>